<keyword evidence="1" id="KW-0812">Transmembrane</keyword>
<keyword evidence="1" id="KW-0472">Membrane</keyword>
<reference evidence="3 4" key="1">
    <citation type="submission" date="2020-08" db="EMBL/GenBank/DDBJ databases">
        <title>Genomic Encyclopedia of Type Strains, Phase IV (KMG-IV): sequencing the most valuable type-strain genomes for metagenomic binning, comparative biology and taxonomic classification.</title>
        <authorList>
            <person name="Goeker M."/>
        </authorList>
    </citation>
    <scope>NUCLEOTIDE SEQUENCE [LARGE SCALE GENOMIC DNA]</scope>
    <source>
        <strain evidence="3 4">DSM 7050</strain>
    </source>
</reference>
<sequence length="322" mass="34925">MAEVHATSTHMPSLAAGLDRQLAMKAAIIVAILVIDFAWIAGTDFEFDVASAAKAAIVTVVLVAVGWFYRVKRPMKRFEVLCSETAVLLVFSTSAAVLSTLMTSTNLPMIDDRLIAFDTAVGFDWLSYVGFVNERPWLGTLSSIVYITTLTQVALTVVALGLMGEVVRVQRFVLAVMLGALTCIVISAILPAAGALGTIRPPVEFTMMNNPIVDLEYKQAFFDLRNGLARFISLDEPRGLIAFPSYHGTLSVLIILAFARARFWFWPVFVLNIAVILSTPVDGGHHLADIIGGIVVAFVAWWAADKLLDLAGARRVVAEPLS</sequence>
<dbReference type="RefSeq" id="WP_183260863.1">
    <property type="nucleotide sequence ID" value="NZ_JACHOT010000001.1"/>
</dbReference>
<dbReference type="Pfam" id="PF14378">
    <property type="entry name" value="PAP2_3"/>
    <property type="match status" value="1"/>
</dbReference>
<accession>A0ABR6KXE9</accession>
<feature type="transmembrane region" description="Helical" evidence="1">
    <location>
        <begin position="52"/>
        <end position="69"/>
    </location>
</feature>
<evidence type="ECO:0000259" key="2">
    <source>
        <dbReference type="Pfam" id="PF14378"/>
    </source>
</evidence>
<dbReference type="Proteomes" id="UP000539538">
    <property type="component" value="Unassembled WGS sequence"/>
</dbReference>
<dbReference type="InterPro" id="IPR026841">
    <property type="entry name" value="Aur1/Ipt1"/>
</dbReference>
<dbReference type="InterPro" id="IPR036938">
    <property type="entry name" value="PAP2/HPO_sf"/>
</dbReference>
<feature type="transmembrane region" description="Helical" evidence="1">
    <location>
        <begin position="240"/>
        <end position="258"/>
    </location>
</feature>
<name>A0ABR6KXE9_9HYPH</name>
<feature type="transmembrane region" description="Helical" evidence="1">
    <location>
        <begin position="172"/>
        <end position="199"/>
    </location>
</feature>
<proteinExistence type="predicted"/>
<organism evidence="3 4">
    <name type="scientific">Aminobacter niigataensis</name>
    <dbReference type="NCBI Taxonomy" id="83265"/>
    <lineage>
        <taxon>Bacteria</taxon>
        <taxon>Pseudomonadati</taxon>
        <taxon>Pseudomonadota</taxon>
        <taxon>Alphaproteobacteria</taxon>
        <taxon>Hyphomicrobiales</taxon>
        <taxon>Phyllobacteriaceae</taxon>
        <taxon>Aminobacter</taxon>
    </lineage>
</organism>
<keyword evidence="4" id="KW-1185">Reference proteome</keyword>
<dbReference type="SUPFAM" id="SSF48317">
    <property type="entry name" value="Acid phosphatase/Vanadium-dependent haloperoxidase"/>
    <property type="match status" value="1"/>
</dbReference>
<keyword evidence="1" id="KW-1133">Transmembrane helix</keyword>
<gene>
    <name evidence="3" type="ORF">GGQ99_000830</name>
</gene>
<feature type="transmembrane region" description="Helical" evidence="1">
    <location>
        <begin position="137"/>
        <end position="160"/>
    </location>
</feature>
<protein>
    <submittedName>
        <fullName evidence="3">Membrane-associated phospholipid phosphatase</fullName>
    </submittedName>
</protein>
<comment type="caution">
    <text evidence="3">The sequence shown here is derived from an EMBL/GenBank/DDBJ whole genome shotgun (WGS) entry which is preliminary data.</text>
</comment>
<feature type="transmembrane region" description="Helical" evidence="1">
    <location>
        <begin position="263"/>
        <end position="281"/>
    </location>
</feature>
<feature type="domain" description="Inositolphosphotransferase Aur1/Ipt1" evidence="2">
    <location>
        <begin position="113"/>
        <end position="302"/>
    </location>
</feature>
<dbReference type="EMBL" id="JACHOT010000001">
    <property type="protein sequence ID" value="MBB4649108.1"/>
    <property type="molecule type" value="Genomic_DNA"/>
</dbReference>
<feature type="transmembrane region" description="Helical" evidence="1">
    <location>
        <begin position="81"/>
        <end position="102"/>
    </location>
</feature>
<evidence type="ECO:0000313" key="3">
    <source>
        <dbReference type="EMBL" id="MBB4649108.1"/>
    </source>
</evidence>
<feature type="transmembrane region" description="Helical" evidence="1">
    <location>
        <begin position="22"/>
        <end position="40"/>
    </location>
</feature>
<feature type="transmembrane region" description="Helical" evidence="1">
    <location>
        <begin position="287"/>
        <end position="304"/>
    </location>
</feature>
<evidence type="ECO:0000313" key="4">
    <source>
        <dbReference type="Proteomes" id="UP000539538"/>
    </source>
</evidence>
<evidence type="ECO:0000256" key="1">
    <source>
        <dbReference type="SAM" id="Phobius"/>
    </source>
</evidence>